<accession>A0A3M7RLZ5</accession>
<sequence length="138" mass="16661">MNKLKQLDKYLVTLFIPNIDLFLKQLSSQKTDVFKIRSKTRFLKCDSNFHYFADSHDFHNLHDIKLKTFIKEKKFFENFYFRFIFDHEFQVLQIISIIVPMTLYSTPRGKFWKFTLIDPSEPAKRYCINVNMQTANSD</sequence>
<dbReference type="AlphaFoldDB" id="A0A3M7RLZ5"/>
<proteinExistence type="predicted"/>
<gene>
    <name evidence="1" type="ORF">BpHYR1_030123</name>
</gene>
<comment type="caution">
    <text evidence="1">The sequence shown here is derived from an EMBL/GenBank/DDBJ whole genome shotgun (WGS) entry which is preliminary data.</text>
</comment>
<keyword evidence="2" id="KW-1185">Reference proteome</keyword>
<protein>
    <submittedName>
        <fullName evidence="1">Uncharacterized protein</fullName>
    </submittedName>
</protein>
<dbReference type="EMBL" id="REGN01003097">
    <property type="protein sequence ID" value="RNA24551.1"/>
    <property type="molecule type" value="Genomic_DNA"/>
</dbReference>
<reference evidence="1 2" key="1">
    <citation type="journal article" date="2018" name="Sci. Rep.">
        <title>Genomic signatures of local adaptation to the degree of environmental predictability in rotifers.</title>
        <authorList>
            <person name="Franch-Gras L."/>
            <person name="Hahn C."/>
            <person name="Garcia-Roger E.M."/>
            <person name="Carmona M.J."/>
            <person name="Serra M."/>
            <person name="Gomez A."/>
        </authorList>
    </citation>
    <scope>NUCLEOTIDE SEQUENCE [LARGE SCALE GENOMIC DNA]</scope>
    <source>
        <strain evidence="1">HYR1</strain>
    </source>
</reference>
<dbReference type="Proteomes" id="UP000276133">
    <property type="component" value="Unassembled WGS sequence"/>
</dbReference>
<evidence type="ECO:0000313" key="2">
    <source>
        <dbReference type="Proteomes" id="UP000276133"/>
    </source>
</evidence>
<evidence type="ECO:0000313" key="1">
    <source>
        <dbReference type="EMBL" id="RNA24551.1"/>
    </source>
</evidence>
<name>A0A3M7RLZ5_BRAPC</name>
<organism evidence="1 2">
    <name type="scientific">Brachionus plicatilis</name>
    <name type="common">Marine rotifer</name>
    <name type="synonym">Brachionus muelleri</name>
    <dbReference type="NCBI Taxonomy" id="10195"/>
    <lineage>
        <taxon>Eukaryota</taxon>
        <taxon>Metazoa</taxon>
        <taxon>Spiralia</taxon>
        <taxon>Gnathifera</taxon>
        <taxon>Rotifera</taxon>
        <taxon>Eurotatoria</taxon>
        <taxon>Monogononta</taxon>
        <taxon>Pseudotrocha</taxon>
        <taxon>Ploima</taxon>
        <taxon>Brachionidae</taxon>
        <taxon>Brachionus</taxon>
    </lineage>
</organism>